<gene>
    <name evidence="1" type="ORF">TSAR_002048</name>
</gene>
<dbReference type="EMBL" id="NNAY01004783">
    <property type="protein sequence ID" value="OXU17419.1"/>
    <property type="molecule type" value="Genomic_DNA"/>
</dbReference>
<evidence type="ECO:0000313" key="2">
    <source>
        <dbReference type="Proteomes" id="UP000215335"/>
    </source>
</evidence>
<keyword evidence="2" id="KW-1185">Reference proteome</keyword>
<dbReference type="AlphaFoldDB" id="A0A232EGD5"/>
<name>A0A232EGD5_9HYME</name>
<accession>A0A232EGD5</accession>
<comment type="caution">
    <text evidence="1">The sequence shown here is derived from an EMBL/GenBank/DDBJ whole genome shotgun (WGS) entry which is preliminary data.</text>
</comment>
<sequence>MIFKVPVKSENLTLHMHTLINDIMYKHAVLADFVLFKCNYCVKSVIAMLELTHQ</sequence>
<reference evidence="1 2" key="1">
    <citation type="journal article" date="2017" name="Curr. Biol.">
        <title>The Evolution of Venom by Co-option of Single-Copy Genes.</title>
        <authorList>
            <person name="Martinson E.O."/>
            <person name="Mrinalini"/>
            <person name="Kelkar Y.D."/>
            <person name="Chang C.H."/>
            <person name="Werren J.H."/>
        </authorList>
    </citation>
    <scope>NUCLEOTIDE SEQUENCE [LARGE SCALE GENOMIC DNA]</scope>
    <source>
        <strain evidence="1 2">Alberta</strain>
        <tissue evidence="1">Whole body</tissue>
    </source>
</reference>
<proteinExistence type="predicted"/>
<protein>
    <submittedName>
        <fullName evidence="1">Uncharacterized protein</fullName>
    </submittedName>
</protein>
<evidence type="ECO:0000313" key="1">
    <source>
        <dbReference type="EMBL" id="OXU17419.1"/>
    </source>
</evidence>
<dbReference type="Proteomes" id="UP000215335">
    <property type="component" value="Unassembled WGS sequence"/>
</dbReference>
<organism evidence="1 2">
    <name type="scientific">Trichomalopsis sarcophagae</name>
    <dbReference type="NCBI Taxonomy" id="543379"/>
    <lineage>
        <taxon>Eukaryota</taxon>
        <taxon>Metazoa</taxon>
        <taxon>Ecdysozoa</taxon>
        <taxon>Arthropoda</taxon>
        <taxon>Hexapoda</taxon>
        <taxon>Insecta</taxon>
        <taxon>Pterygota</taxon>
        <taxon>Neoptera</taxon>
        <taxon>Endopterygota</taxon>
        <taxon>Hymenoptera</taxon>
        <taxon>Apocrita</taxon>
        <taxon>Proctotrupomorpha</taxon>
        <taxon>Chalcidoidea</taxon>
        <taxon>Pteromalidae</taxon>
        <taxon>Pteromalinae</taxon>
        <taxon>Trichomalopsis</taxon>
    </lineage>
</organism>